<organism evidence="2 3">
    <name type="scientific">Sphaerisporangium dianthi</name>
    <dbReference type="NCBI Taxonomy" id="1436120"/>
    <lineage>
        <taxon>Bacteria</taxon>
        <taxon>Bacillati</taxon>
        <taxon>Actinomycetota</taxon>
        <taxon>Actinomycetes</taxon>
        <taxon>Streptosporangiales</taxon>
        <taxon>Streptosporangiaceae</taxon>
        <taxon>Sphaerisporangium</taxon>
    </lineage>
</organism>
<evidence type="ECO:0008006" key="4">
    <source>
        <dbReference type="Google" id="ProtNLM"/>
    </source>
</evidence>
<feature type="compositionally biased region" description="Basic residues" evidence="1">
    <location>
        <begin position="1"/>
        <end position="18"/>
    </location>
</feature>
<keyword evidence="3" id="KW-1185">Reference proteome</keyword>
<sequence>MGKDKKKSRGKSRKKGVKHSGSDGGSSSDEVKRKAVSSDEEDGTGSPMAQSEGEEVRSDESEYEMDDSDYERFVRRSPQRDAPSTVRSSGADDVDQPALSTGGVLVRTKQDQVARPRTDQPAVPASQAPGLAALLGTFSLDIAVHLLEFLSFSDLQTLRRVDQSTKRFVDGIPGWWAGDKLRRGAPVPTLLGFWLRAVRGVVPGISPQYVLAVAREMPEPRDPALWRELGAVLQVSFTTMPEIVGQLAWQRGEGDDDAIVQDLRELAAVIGLDTDQVLTRYEEVAFTPNPLTLIRGTAPGTGRPPSGYLKSRDEEKITLAVRAKLTALHGKLEGAVQAAGKLEFRKDLLAKTGSGQRALDRLAWVVQHLQDSRECIAVASAGNELRLWANNPDADMVGHLDSLLAAASAQTQEADAELQNLLDGIWALLRTSSLDKRKTTPTLADWRMAERRLLKTVRFLGELQGRWGEIQTSAHTARYEIDKVHAETKFGDALLHLRNRLRETRDSLDGPEREVYEEKLRRLDQVRIAVGISKLCCLKCWLALRAIAAAEGTPITITGTHFRTYGWGMPLSLATAPDVLRAYLGLPDEAVTADDEALLAAINDPVRRTAVVKAINNFVTAGALTPNGYVSSGDETGLRLTRFGGPVSDGERSDAEEAVQPAKRQKLAADASSADETPADEEEDETPADEEEDDVLPPSPEGPFSDDDSGSDFEMDLQPVSAPGPRVTRPRRR</sequence>
<gene>
    <name evidence="2" type="ORF">ACFO60_04985</name>
</gene>
<feature type="compositionally biased region" description="Basic and acidic residues" evidence="1">
    <location>
        <begin position="108"/>
        <end position="118"/>
    </location>
</feature>
<comment type="caution">
    <text evidence="2">The sequence shown here is derived from an EMBL/GenBank/DDBJ whole genome shotgun (WGS) entry which is preliminary data.</text>
</comment>
<evidence type="ECO:0000313" key="3">
    <source>
        <dbReference type="Proteomes" id="UP001596004"/>
    </source>
</evidence>
<reference evidence="3" key="1">
    <citation type="journal article" date="2019" name="Int. J. Syst. Evol. Microbiol.">
        <title>The Global Catalogue of Microorganisms (GCM) 10K type strain sequencing project: providing services to taxonomists for standard genome sequencing and annotation.</title>
        <authorList>
            <consortium name="The Broad Institute Genomics Platform"/>
            <consortium name="The Broad Institute Genome Sequencing Center for Infectious Disease"/>
            <person name="Wu L."/>
            <person name="Ma J."/>
        </authorList>
    </citation>
    <scope>NUCLEOTIDE SEQUENCE [LARGE SCALE GENOMIC DNA]</scope>
    <source>
        <strain evidence="3">CGMCC 4.7132</strain>
    </source>
</reference>
<dbReference type="Proteomes" id="UP001596004">
    <property type="component" value="Unassembled WGS sequence"/>
</dbReference>
<name>A0ABV9CBB4_9ACTN</name>
<accession>A0ABV9CBB4</accession>
<protein>
    <recommendedName>
        <fullName evidence="4">F-box domain-containing protein</fullName>
    </recommendedName>
</protein>
<feature type="region of interest" description="Disordered" evidence="1">
    <location>
        <begin position="640"/>
        <end position="733"/>
    </location>
</feature>
<evidence type="ECO:0000256" key="1">
    <source>
        <dbReference type="SAM" id="MobiDB-lite"/>
    </source>
</evidence>
<feature type="region of interest" description="Disordered" evidence="1">
    <location>
        <begin position="1"/>
        <end position="125"/>
    </location>
</feature>
<proteinExistence type="predicted"/>
<feature type="compositionally biased region" description="Acidic residues" evidence="1">
    <location>
        <begin position="677"/>
        <end position="695"/>
    </location>
</feature>
<evidence type="ECO:0000313" key="2">
    <source>
        <dbReference type="EMBL" id="MFC4530110.1"/>
    </source>
</evidence>
<dbReference type="EMBL" id="JBHSFP010000002">
    <property type="protein sequence ID" value="MFC4530110.1"/>
    <property type="molecule type" value="Genomic_DNA"/>
</dbReference>
<feature type="compositionally biased region" description="Acidic residues" evidence="1">
    <location>
        <begin position="704"/>
        <end position="715"/>
    </location>
</feature>
<dbReference type="RefSeq" id="WP_380837507.1">
    <property type="nucleotide sequence ID" value="NZ_JBHSFP010000002.1"/>
</dbReference>